<dbReference type="Proteomes" id="UP000681967">
    <property type="component" value="Unassembled WGS sequence"/>
</dbReference>
<accession>A0A8S2ZYH9</accession>
<dbReference type="EMBL" id="CAJOBJ010198295">
    <property type="protein sequence ID" value="CAF4975601.1"/>
    <property type="molecule type" value="Genomic_DNA"/>
</dbReference>
<dbReference type="EMBL" id="CAJOBH010106363">
    <property type="protein sequence ID" value="CAF4639334.1"/>
    <property type="molecule type" value="Genomic_DNA"/>
</dbReference>
<organism evidence="4 7">
    <name type="scientific">Rotaria magnacalcarata</name>
    <dbReference type="NCBI Taxonomy" id="392030"/>
    <lineage>
        <taxon>Eukaryota</taxon>
        <taxon>Metazoa</taxon>
        <taxon>Spiralia</taxon>
        <taxon>Gnathifera</taxon>
        <taxon>Rotifera</taxon>
        <taxon>Eurotatoria</taxon>
        <taxon>Bdelloidea</taxon>
        <taxon>Philodinida</taxon>
        <taxon>Philodinidae</taxon>
        <taxon>Rotaria</taxon>
    </lineage>
</organism>
<dbReference type="AlphaFoldDB" id="A0A8S2ZYH9"/>
<comment type="caution">
    <text evidence="4">The sequence shown here is derived from an EMBL/GenBank/DDBJ whole genome shotgun (WGS) entry which is preliminary data.</text>
</comment>
<protein>
    <submittedName>
        <fullName evidence="4">Uncharacterized protein</fullName>
    </submittedName>
</protein>
<dbReference type="EMBL" id="CAJOBJ010172323">
    <property type="protein sequence ID" value="CAF4887602.1"/>
    <property type="molecule type" value="Genomic_DNA"/>
</dbReference>
<reference evidence="4" key="1">
    <citation type="submission" date="2021-02" db="EMBL/GenBank/DDBJ databases">
        <authorList>
            <person name="Nowell W R."/>
        </authorList>
    </citation>
    <scope>NUCLEOTIDE SEQUENCE</scope>
</reference>
<name>A0A8S2ZYH9_9BILA</name>
<dbReference type="EMBL" id="CAJOBI010118478">
    <property type="protein sequence ID" value="CAF4666645.1"/>
    <property type="molecule type" value="Genomic_DNA"/>
</dbReference>
<evidence type="ECO:0000313" key="6">
    <source>
        <dbReference type="EMBL" id="CAF4975601.1"/>
    </source>
</evidence>
<evidence type="ECO:0000256" key="1">
    <source>
        <dbReference type="SAM" id="MobiDB-lite"/>
    </source>
</evidence>
<feature type="compositionally biased region" description="Polar residues" evidence="1">
    <location>
        <begin position="18"/>
        <end position="36"/>
    </location>
</feature>
<dbReference type="Proteomes" id="UP000681720">
    <property type="component" value="Unassembled WGS sequence"/>
</dbReference>
<evidence type="ECO:0000313" key="3">
    <source>
        <dbReference type="EMBL" id="CAF4639334.1"/>
    </source>
</evidence>
<sequence length="36" mass="4124">AHDPFTDRLPPKPRRRSSTLNKNSNQNDDSMPNDTT</sequence>
<evidence type="ECO:0000313" key="2">
    <source>
        <dbReference type="EMBL" id="CAF4525937.1"/>
    </source>
</evidence>
<evidence type="ECO:0000313" key="4">
    <source>
        <dbReference type="EMBL" id="CAF4666645.1"/>
    </source>
</evidence>
<dbReference type="Proteomes" id="UP000676336">
    <property type="component" value="Unassembled WGS sequence"/>
</dbReference>
<evidence type="ECO:0000313" key="5">
    <source>
        <dbReference type="EMBL" id="CAF4887602.1"/>
    </source>
</evidence>
<feature type="compositionally biased region" description="Basic and acidic residues" evidence="1">
    <location>
        <begin position="1"/>
        <end position="10"/>
    </location>
</feature>
<dbReference type="EMBL" id="CAJOBI010087441">
    <property type="protein sequence ID" value="CAF4525937.1"/>
    <property type="molecule type" value="Genomic_DNA"/>
</dbReference>
<gene>
    <name evidence="3" type="ORF">BYL167_LOCUS41695</name>
    <name evidence="5" type="ORF">GIL414_LOCUS51173</name>
    <name evidence="6" type="ORF">GIL414_LOCUS55695</name>
    <name evidence="2" type="ORF">SMN809_LOCUS36010</name>
    <name evidence="4" type="ORF">SMN809_LOCUS41723</name>
</gene>
<proteinExistence type="predicted"/>
<feature type="non-terminal residue" evidence="4">
    <location>
        <position position="1"/>
    </location>
</feature>
<evidence type="ECO:0000313" key="7">
    <source>
        <dbReference type="Proteomes" id="UP000676336"/>
    </source>
</evidence>
<feature type="region of interest" description="Disordered" evidence="1">
    <location>
        <begin position="1"/>
        <end position="36"/>
    </location>
</feature>